<name>A0A0D0B228_9AGAM</name>
<dbReference type="AlphaFoldDB" id="A0A0D0B228"/>
<dbReference type="Gene3D" id="3.30.420.10">
    <property type="entry name" value="Ribonuclease H-like superfamily/Ribonuclease H"/>
    <property type="match status" value="1"/>
</dbReference>
<accession>A0A0D0B228</accession>
<dbReference type="GO" id="GO:0004523">
    <property type="term" value="F:RNA-DNA hybrid ribonuclease activity"/>
    <property type="evidence" value="ECO:0007669"/>
    <property type="project" value="InterPro"/>
</dbReference>
<dbReference type="SUPFAM" id="SSF53098">
    <property type="entry name" value="Ribonuclease H-like"/>
    <property type="match status" value="1"/>
</dbReference>
<dbReference type="HOGENOM" id="CLU_1975908_0_0_1"/>
<dbReference type="EMBL" id="KN835299">
    <property type="protein sequence ID" value="KIK40532.1"/>
    <property type="molecule type" value="Genomic_DNA"/>
</dbReference>
<reference evidence="3" key="2">
    <citation type="submission" date="2015-01" db="EMBL/GenBank/DDBJ databases">
        <title>Evolutionary Origins and Diversification of the Mycorrhizal Mutualists.</title>
        <authorList>
            <consortium name="DOE Joint Genome Institute"/>
            <consortium name="Mycorrhizal Genomics Consortium"/>
            <person name="Kohler A."/>
            <person name="Kuo A."/>
            <person name="Nagy L.G."/>
            <person name="Floudas D."/>
            <person name="Copeland A."/>
            <person name="Barry K.W."/>
            <person name="Cichocki N."/>
            <person name="Veneault-Fourrey C."/>
            <person name="LaButti K."/>
            <person name="Lindquist E.A."/>
            <person name="Lipzen A."/>
            <person name="Lundell T."/>
            <person name="Morin E."/>
            <person name="Murat C."/>
            <person name="Riley R."/>
            <person name="Ohm R."/>
            <person name="Sun H."/>
            <person name="Tunlid A."/>
            <person name="Henrissat B."/>
            <person name="Grigoriev I.V."/>
            <person name="Hibbett D.S."/>
            <person name="Martin F."/>
        </authorList>
    </citation>
    <scope>NUCLEOTIDE SEQUENCE [LARGE SCALE GENOMIC DNA]</scope>
    <source>
        <strain evidence="3">UH-Slu-Lm8-n1</strain>
    </source>
</reference>
<dbReference type="PROSITE" id="PS50879">
    <property type="entry name" value="RNASE_H_1"/>
    <property type="match status" value="1"/>
</dbReference>
<dbReference type="InParanoid" id="A0A0D0B228"/>
<proteinExistence type="predicted"/>
<dbReference type="InterPro" id="IPR002156">
    <property type="entry name" value="RNaseH_domain"/>
</dbReference>
<reference evidence="2 3" key="1">
    <citation type="submission" date="2014-04" db="EMBL/GenBank/DDBJ databases">
        <authorList>
            <consortium name="DOE Joint Genome Institute"/>
            <person name="Kuo A."/>
            <person name="Ruytinx J."/>
            <person name="Rineau F."/>
            <person name="Colpaert J."/>
            <person name="Kohler A."/>
            <person name="Nagy L.G."/>
            <person name="Floudas D."/>
            <person name="Copeland A."/>
            <person name="Barry K.W."/>
            <person name="Cichocki N."/>
            <person name="Veneault-Fourrey C."/>
            <person name="LaButti K."/>
            <person name="Lindquist E.A."/>
            <person name="Lipzen A."/>
            <person name="Lundell T."/>
            <person name="Morin E."/>
            <person name="Murat C."/>
            <person name="Sun H."/>
            <person name="Tunlid A."/>
            <person name="Henrissat B."/>
            <person name="Grigoriev I.V."/>
            <person name="Hibbett D.S."/>
            <person name="Martin F."/>
            <person name="Nordberg H.P."/>
            <person name="Cantor M.N."/>
            <person name="Hua S.X."/>
        </authorList>
    </citation>
    <scope>NUCLEOTIDE SEQUENCE [LARGE SCALE GENOMIC DNA]</scope>
    <source>
        <strain evidence="2 3">UH-Slu-Lm8-n1</strain>
    </source>
</reference>
<evidence type="ECO:0000313" key="2">
    <source>
        <dbReference type="EMBL" id="KIK40532.1"/>
    </source>
</evidence>
<dbReference type="InterPro" id="IPR036397">
    <property type="entry name" value="RNaseH_sf"/>
</dbReference>
<protein>
    <recommendedName>
        <fullName evidence="1">RNase H type-1 domain-containing protein</fullName>
    </recommendedName>
</protein>
<dbReference type="GO" id="GO:0003676">
    <property type="term" value="F:nucleic acid binding"/>
    <property type="evidence" value="ECO:0007669"/>
    <property type="project" value="InterPro"/>
</dbReference>
<organism evidence="2 3">
    <name type="scientific">Suillus luteus UH-Slu-Lm8-n1</name>
    <dbReference type="NCBI Taxonomy" id="930992"/>
    <lineage>
        <taxon>Eukaryota</taxon>
        <taxon>Fungi</taxon>
        <taxon>Dikarya</taxon>
        <taxon>Basidiomycota</taxon>
        <taxon>Agaricomycotina</taxon>
        <taxon>Agaricomycetes</taxon>
        <taxon>Agaricomycetidae</taxon>
        <taxon>Boletales</taxon>
        <taxon>Suillineae</taxon>
        <taxon>Suillaceae</taxon>
        <taxon>Suillus</taxon>
    </lineage>
</organism>
<feature type="domain" description="RNase H type-1" evidence="1">
    <location>
        <begin position="15"/>
        <end position="127"/>
    </location>
</feature>
<dbReference type="OrthoDB" id="3265515at2759"/>
<dbReference type="InterPro" id="IPR012337">
    <property type="entry name" value="RNaseH-like_sf"/>
</dbReference>
<keyword evidence="3" id="KW-1185">Reference proteome</keyword>
<feature type="non-terminal residue" evidence="2">
    <location>
        <position position="127"/>
    </location>
</feature>
<dbReference type="Proteomes" id="UP000054485">
    <property type="component" value="Unassembled WGS sequence"/>
</dbReference>
<sequence length="127" mass="13937">IADSKQEAIEEQTRLTDSIQIYSDGSGHEGQIGAATEHTVFEAEAVGLTLAAELLAMEVDPIFPVSILIDNQAAIQSGETFHPRPGSYLTDLFCNRLADIKRNHRDFKVTVHWIPGHSDVHGNEEAD</sequence>
<dbReference type="CDD" id="cd09276">
    <property type="entry name" value="Rnase_HI_RT_non_LTR"/>
    <property type="match status" value="1"/>
</dbReference>
<gene>
    <name evidence="2" type="ORF">CY34DRAFT_87171</name>
</gene>
<evidence type="ECO:0000259" key="1">
    <source>
        <dbReference type="PROSITE" id="PS50879"/>
    </source>
</evidence>
<evidence type="ECO:0000313" key="3">
    <source>
        <dbReference type="Proteomes" id="UP000054485"/>
    </source>
</evidence>